<name>A0A0D0JMY5_9PSED</name>
<dbReference type="AlphaFoldDB" id="A0A0D0JMY5"/>
<keyword evidence="1" id="KW-0812">Transmembrane</keyword>
<dbReference type="EMBL" id="JXQW01000119">
    <property type="protein sequence ID" value="KIP88051.1"/>
    <property type="molecule type" value="Genomic_DNA"/>
</dbReference>
<feature type="transmembrane region" description="Helical" evidence="1">
    <location>
        <begin position="230"/>
        <end position="248"/>
    </location>
</feature>
<sequence>MPLSLRLLLPLCPLATGVTLGFIEPVGLSVACLFIALVLAPNHLPARIRDSLVMIASLLLAAHLLPGFAPWVLGEPERISSDAPPYLLRLSWDKLLVGCTLLAWWLGQPSRHGDKPMLAVPVYAVTLLAVPGLALSLGVVGWQPKWPDMLLPWLIINLGVAVLAEELLFRGLLQRRLVEWLGTWPGILCASLLFGAAHIPFSPWFAVVATVAGLGYGVVFHLTGRLSVAIALHGLVNLLHFTLLSYPLRIS</sequence>
<dbReference type="InterPro" id="IPR003675">
    <property type="entry name" value="Rce1/LyrA-like_dom"/>
</dbReference>
<dbReference type="PANTHER" id="PTHR36435:SF1">
    <property type="entry name" value="CAAX AMINO TERMINAL PROTEASE FAMILY PROTEIN"/>
    <property type="match status" value="1"/>
</dbReference>
<keyword evidence="1" id="KW-0472">Membrane</keyword>
<comment type="caution">
    <text evidence="3">The sequence shown here is derived from an EMBL/GenBank/DDBJ whole genome shotgun (WGS) entry which is preliminary data.</text>
</comment>
<feature type="transmembrane region" description="Helical" evidence="1">
    <location>
        <begin position="52"/>
        <end position="74"/>
    </location>
</feature>
<feature type="domain" description="CAAX prenyl protease 2/Lysostaphin resistance protein A-like" evidence="2">
    <location>
        <begin position="149"/>
        <end position="239"/>
    </location>
</feature>
<evidence type="ECO:0000313" key="3">
    <source>
        <dbReference type="EMBL" id="KIP88051.1"/>
    </source>
</evidence>
<dbReference type="GO" id="GO:0004175">
    <property type="term" value="F:endopeptidase activity"/>
    <property type="evidence" value="ECO:0007669"/>
    <property type="project" value="UniProtKB-ARBA"/>
</dbReference>
<feature type="transmembrane region" description="Helical" evidence="1">
    <location>
        <begin position="150"/>
        <end position="169"/>
    </location>
</feature>
<dbReference type="GO" id="GO:0080120">
    <property type="term" value="P:CAAX-box protein maturation"/>
    <property type="evidence" value="ECO:0007669"/>
    <property type="project" value="UniProtKB-ARBA"/>
</dbReference>
<keyword evidence="1" id="KW-1133">Transmembrane helix</keyword>
<evidence type="ECO:0000259" key="2">
    <source>
        <dbReference type="Pfam" id="PF02517"/>
    </source>
</evidence>
<gene>
    <name evidence="3" type="ORF">RU08_25405</name>
</gene>
<protein>
    <submittedName>
        <fullName evidence="3">Peptidase</fullName>
    </submittedName>
</protein>
<evidence type="ECO:0000256" key="1">
    <source>
        <dbReference type="SAM" id="Phobius"/>
    </source>
</evidence>
<dbReference type="RefSeq" id="WP_042556674.1">
    <property type="nucleotide sequence ID" value="NZ_JXQW01000119.1"/>
</dbReference>
<dbReference type="Pfam" id="PF02517">
    <property type="entry name" value="Rce1-like"/>
    <property type="match status" value="1"/>
</dbReference>
<dbReference type="OrthoDB" id="5322702at2"/>
<feature type="transmembrane region" description="Helical" evidence="1">
    <location>
        <begin position="205"/>
        <end position="223"/>
    </location>
</feature>
<accession>A0A0D0JMY5</accession>
<dbReference type="Proteomes" id="UP000032068">
    <property type="component" value="Unassembled WGS sequence"/>
</dbReference>
<proteinExistence type="predicted"/>
<feature type="transmembrane region" description="Helical" evidence="1">
    <location>
        <begin position="181"/>
        <end position="199"/>
    </location>
</feature>
<feature type="transmembrane region" description="Helical" evidence="1">
    <location>
        <begin position="86"/>
        <end position="106"/>
    </location>
</feature>
<feature type="transmembrane region" description="Helical" evidence="1">
    <location>
        <begin position="20"/>
        <end position="40"/>
    </location>
</feature>
<dbReference type="InterPro" id="IPR052710">
    <property type="entry name" value="CAAX_protease"/>
</dbReference>
<dbReference type="PANTHER" id="PTHR36435">
    <property type="entry name" value="SLR1288 PROTEIN"/>
    <property type="match status" value="1"/>
</dbReference>
<evidence type="ECO:0000313" key="4">
    <source>
        <dbReference type="Proteomes" id="UP000032068"/>
    </source>
</evidence>
<feature type="transmembrane region" description="Helical" evidence="1">
    <location>
        <begin position="118"/>
        <end position="138"/>
    </location>
</feature>
<organism evidence="3 4">
    <name type="scientific">Pseudomonas fulva</name>
    <dbReference type="NCBI Taxonomy" id="47880"/>
    <lineage>
        <taxon>Bacteria</taxon>
        <taxon>Pseudomonadati</taxon>
        <taxon>Pseudomonadota</taxon>
        <taxon>Gammaproteobacteria</taxon>
        <taxon>Pseudomonadales</taxon>
        <taxon>Pseudomonadaceae</taxon>
        <taxon>Pseudomonas</taxon>
    </lineage>
</organism>
<reference evidence="3 4" key="1">
    <citation type="submission" date="2014-12" db="EMBL/GenBank/DDBJ databases">
        <title>16Stimator: statistical estimation of ribosomal gene copy numbers from draft genome assemblies.</title>
        <authorList>
            <person name="Perisin M.A."/>
            <person name="Vetter M."/>
            <person name="Gilbert J.A."/>
            <person name="Bergelson J."/>
        </authorList>
    </citation>
    <scope>NUCLEOTIDE SEQUENCE [LARGE SCALE GENOMIC DNA]</scope>
    <source>
        <strain evidence="3 4">MEJ086</strain>
    </source>
</reference>